<evidence type="ECO:0000256" key="3">
    <source>
        <dbReference type="ARBA" id="ARBA00022763"/>
    </source>
</evidence>
<accession>A0A9D1SU44</accession>
<protein>
    <recommendedName>
        <fullName evidence="2 7">DNA repair protein RecO</fullName>
    </recommendedName>
    <alternativeName>
        <fullName evidence="6 7">Recombination protein O</fullName>
    </alternativeName>
</protein>
<reference evidence="9" key="1">
    <citation type="submission" date="2020-10" db="EMBL/GenBank/DDBJ databases">
        <authorList>
            <person name="Gilroy R."/>
        </authorList>
    </citation>
    <scope>NUCLEOTIDE SEQUENCE</scope>
    <source>
        <strain evidence="9">ChiGjej2B2-16831</strain>
    </source>
</reference>
<dbReference type="Gene3D" id="2.40.50.140">
    <property type="entry name" value="Nucleic acid-binding proteins"/>
    <property type="match status" value="1"/>
</dbReference>
<dbReference type="InterPro" id="IPR022572">
    <property type="entry name" value="DNA_rep/recomb_RecO_N"/>
</dbReference>
<gene>
    <name evidence="7 9" type="primary">recO</name>
    <name evidence="9" type="ORF">IAD24_06660</name>
</gene>
<evidence type="ECO:0000256" key="7">
    <source>
        <dbReference type="HAMAP-Rule" id="MF_00201"/>
    </source>
</evidence>
<comment type="function">
    <text evidence="7">Involved in DNA repair and RecF pathway recombination.</text>
</comment>
<dbReference type="EMBL" id="DVNZ01000212">
    <property type="protein sequence ID" value="HIU94826.1"/>
    <property type="molecule type" value="Genomic_DNA"/>
</dbReference>
<evidence type="ECO:0000256" key="1">
    <source>
        <dbReference type="ARBA" id="ARBA00007452"/>
    </source>
</evidence>
<dbReference type="InterPro" id="IPR042242">
    <property type="entry name" value="RecO_C"/>
</dbReference>
<keyword evidence="5 7" id="KW-0234">DNA repair</keyword>
<dbReference type="Gene3D" id="1.20.1440.120">
    <property type="entry name" value="Recombination protein O, C-terminal domain"/>
    <property type="match status" value="1"/>
</dbReference>
<comment type="similarity">
    <text evidence="1 7">Belongs to the RecO family.</text>
</comment>
<dbReference type="InterPro" id="IPR037278">
    <property type="entry name" value="ARFGAP/RecO"/>
</dbReference>
<reference evidence="9" key="2">
    <citation type="journal article" date="2021" name="PeerJ">
        <title>Extensive microbial diversity within the chicken gut microbiome revealed by metagenomics and culture.</title>
        <authorList>
            <person name="Gilroy R."/>
            <person name="Ravi A."/>
            <person name="Getino M."/>
            <person name="Pursley I."/>
            <person name="Horton D.L."/>
            <person name="Alikhan N.F."/>
            <person name="Baker D."/>
            <person name="Gharbi K."/>
            <person name="Hall N."/>
            <person name="Watson M."/>
            <person name="Adriaenssens E.M."/>
            <person name="Foster-Nyarko E."/>
            <person name="Jarju S."/>
            <person name="Secka A."/>
            <person name="Antonio M."/>
            <person name="Oren A."/>
            <person name="Chaudhuri R.R."/>
            <person name="La Ragione R."/>
            <person name="Hildebrand F."/>
            <person name="Pallen M.J."/>
        </authorList>
    </citation>
    <scope>NUCLEOTIDE SEQUENCE</scope>
    <source>
        <strain evidence="9">ChiGjej2B2-16831</strain>
    </source>
</reference>
<dbReference type="AlphaFoldDB" id="A0A9D1SU44"/>
<evidence type="ECO:0000256" key="6">
    <source>
        <dbReference type="ARBA" id="ARBA00033409"/>
    </source>
</evidence>
<evidence type="ECO:0000256" key="4">
    <source>
        <dbReference type="ARBA" id="ARBA00023172"/>
    </source>
</evidence>
<evidence type="ECO:0000256" key="2">
    <source>
        <dbReference type="ARBA" id="ARBA00021310"/>
    </source>
</evidence>
<dbReference type="NCBIfam" id="TIGR00613">
    <property type="entry name" value="reco"/>
    <property type="match status" value="1"/>
</dbReference>
<dbReference type="PANTHER" id="PTHR33991">
    <property type="entry name" value="DNA REPAIR PROTEIN RECO"/>
    <property type="match status" value="1"/>
</dbReference>
<dbReference type="HAMAP" id="MF_00201">
    <property type="entry name" value="RecO"/>
    <property type="match status" value="1"/>
</dbReference>
<name>A0A9D1SU44_9FIRM</name>
<evidence type="ECO:0000259" key="8">
    <source>
        <dbReference type="Pfam" id="PF11967"/>
    </source>
</evidence>
<dbReference type="SUPFAM" id="SSF57863">
    <property type="entry name" value="ArfGap/RecO-like zinc finger"/>
    <property type="match status" value="1"/>
</dbReference>
<dbReference type="InterPro" id="IPR003717">
    <property type="entry name" value="RecO"/>
</dbReference>
<dbReference type="GO" id="GO:0006302">
    <property type="term" value="P:double-strand break repair"/>
    <property type="evidence" value="ECO:0007669"/>
    <property type="project" value="TreeGrafter"/>
</dbReference>
<evidence type="ECO:0000313" key="10">
    <source>
        <dbReference type="Proteomes" id="UP000824128"/>
    </source>
</evidence>
<keyword evidence="4 7" id="KW-0233">DNA recombination</keyword>
<dbReference type="SUPFAM" id="SSF50249">
    <property type="entry name" value="Nucleic acid-binding proteins"/>
    <property type="match status" value="1"/>
</dbReference>
<sequence length="246" mass="27237">MPVICTTGIVTRYVNYRESDRILSIFTIEHGRIDAKARGCRRPASPLLPAAQPFVYGEFELFAGRDKYTVNQCAIAESFFPIREDIDRFAFGSAMLQLAHEAVQEREPNRPLFSLLYHALSFLAYGQQAPIDLFLCYLLRYLNAIGYCPSITACARCGRDLRADAHVYASAQAGGAVCAACASGAPEIGKTALEAMRRMLLLPDTELGRVRLTEGLRAELKPFLTGLASRSLDYAARTLAFLETFH</sequence>
<proteinExistence type="inferred from homology"/>
<organism evidence="9 10">
    <name type="scientific">Candidatus Aphodomorpha intestinavium</name>
    <dbReference type="NCBI Taxonomy" id="2840672"/>
    <lineage>
        <taxon>Bacteria</taxon>
        <taxon>Bacillati</taxon>
        <taxon>Bacillota</taxon>
        <taxon>Clostridia</taxon>
        <taxon>Eubacteriales</taxon>
        <taxon>Candidatus Aphodomorpha</taxon>
    </lineage>
</organism>
<dbReference type="InterPro" id="IPR012340">
    <property type="entry name" value="NA-bd_OB-fold"/>
</dbReference>
<feature type="domain" description="DNA replication/recombination mediator RecO N-terminal" evidence="8">
    <location>
        <begin position="4"/>
        <end position="79"/>
    </location>
</feature>
<dbReference type="PANTHER" id="PTHR33991:SF1">
    <property type="entry name" value="DNA REPAIR PROTEIN RECO"/>
    <property type="match status" value="1"/>
</dbReference>
<evidence type="ECO:0000256" key="5">
    <source>
        <dbReference type="ARBA" id="ARBA00023204"/>
    </source>
</evidence>
<dbReference type="GO" id="GO:0006310">
    <property type="term" value="P:DNA recombination"/>
    <property type="evidence" value="ECO:0007669"/>
    <property type="project" value="UniProtKB-UniRule"/>
</dbReference>
<evidence type="ECO:0000313" key="9">
    <source>
        <dbReference type="EMBL" id="HIU94826.1"/>
    </source>
</evidence>
<dbReference type="Pfam" id="PF11967">
    <property type="entry name" value="RecO_N"/>
    <property type="match status" value="1"/>
</dbReference>
<dbReference type="GO" id="GO:0043590">
    <property type="term" value="C:bacterial nucleoid"/>
    <property type="evidence" value="ECO:0007669"/>
    <property type="project" value="TreeGrafter"/>
</dbReference>
<dbReference type="Pfam" id="PF02565">
    <property type="entry name" value="RecO_C"/>
    <property type="match status" value="1"/>
</dbReference>
<dbReference type="Proteomes" id="UP000824128">
    <property type="component" value="Unassembled WGS sequence"/>
</dbReference>
<comment type="caution">
    <text evidence="9">The sequence shown here is derived from an EMBL/GenBank/DDBJ whole genome shotgun (WGS) entry which is preliminary data.</text>
</comment>
<keyword evidence="3 7" id="KW-0227">DNA damage</keyword>